<keyword evidence="13" id="KW-1185">Reference proteome</keyword>
<proteinExistence type="inferred from homology"/>
<accession>A0A0K1Q1A0</accession>
<feature type="domain" description="Ketopantoate reductase C-terminal" evidence="11">
    <location>
        <begin position="197"/>
        <end position="317"/>
    </location>
</feature>
<dbReference type="FunFam" id="1.10.1040.10:FF:000017">
    <property type="entry name" value="2-dehydropantoate 2-reductase"/>
    <property type="match status" value="1"/>
</dbReference>
<dbReference type="PANTHER" id="PTHR21708">
    <property type="entry name" value="PROBABLE 2-DEHYDROPANTOATE 2-REDUCTASE"/>
    <property type="match status" value="1"/>
</dbReference>
<dbReference type="FunFam" id="3.40.50.720:FF:000307">
    <property type="entry name" value="2-dehydropantoate 2-reductase"/>
    <property type="match status" value="1"/>
</dbReference>
<evidence type="ECO:0000313" key="13">
    <source>
        <dbReference type="Proteomes" id="UP000064967"/>
    </source>
</evidence>
<dbReference type="InterPro" id="IPR036291">
    <property type="entry name" value="NAD(P)-bd_dom_sf"/>
</dbReference>
<evidence type="ECO:0000256" key="3">
    <source>
        <dbReference type="ARBA" id="ARBA00007870"/>
    </source>
</evidence>
<dbReference type="InterPro" id="IPR013752">
    <property type="entry name" value="KPA_reductase"/>
</dbReference>
<name>A0A0K1Q1A0_9BACT</name>
<dbReference type="KEGG" id="llu:AKJ09_06065"/>
<keyword evidence="7" id="KW-0560">Oxidoreductase</keyword>
<dbReference type="Pfam" id="PF08546">
    <property type="entry name" value="ApbA_C"/>
    <property type="match status" value="1"/>
</dbReference>
<evidence type="ECO:0000256" key="6">
    <source>
        <dbReference type="ARBA" id="ARBA00022857"/>
    </source>
</evidence>
<dbReference type="InterPro" id="IPR013328">
    <property type="entry name" value="6PGD_dom2"/>
</dbReference>
<evidence type="ECO:0000256" key="4">
    <source>
        <dbReference type="ARBA" id="ARBA00013014"/>
    </source>
</evidence>
<comment type="pathway">
    <text evidence="2">Cofactor biosynthesis; (R)-pantothenate biosynthesis; (R)-pantoate from 3-methyl-2-oxobutanoate: step 2/2.</text>
</comment>
<sequence>MKICIFGAGAIGGHLGAKLALAGVDVTFVARGENLRAIRDKGITLVEGGERKTAHPRCVATAGEAGPQDYVLLTTKAHSLVSAAPEVAALLGDDTAIVSAINGVPWWYFHGLDSPHGGRVVESVDPGGAVSRFLPPARAIGCIVHPAVEVTEPGVVVHQYGDRYALGEPDGTKSERATRLSKVLHDAGLKAPVSTHIRDELWIKLWGNMAFNPVSLLTGATLDRIVGEPGSRGVCRQMMVEGKAVGEALGARFGITVDRRLDGAAAVGVHKTSMLQDLERGRPIELDALLGAVVELAEVAGVDVPTCRIVLALARQKASVAGV</sequence>
<keyword evidence="6" id="KW-0521">NADP</keyword>
<gene>
    <name evidence="12" type="ORF">AKJ09_06065</name>
</gene>
<feature type="domain" description="Ketopantoate reductase N-terminal" evidence="10">
    <location>
        <begin position="3"/>
        <end position="169"/>
    </location>
</feature>
<reference evidence="12 13" key="1">
    <citation type="submission" date="2015-08" db="EMBL/GenBank/DDBJ databases">
        <authorList>
            <person name="Babu N.S."/>
            <person name="Beckwith C.J."/>
            <person name="Beseler K.G."/>
            <person name="Brison A."/>
            <person name="Carone J.V."/>
            <person name="Caskin T.P."/>
            <person name="Diamond M."/>
            <person name="Durham M.E."/>
            <person name="Foxe J.M."/>
            <person name="Go M."/>
            <person name="Henderson B.A."/>
            <person name="Jones I.B."/>
            <person name="McGettigan J.A."/>
            <person name="Micheletti S.J."/>
            <person name="Nasrallah M.E."/>
            <person name="Ortiz D."/>
            <person name="Piller C.R."/>
            <person name="Privatt S.R."/>
            <person name="Schneider S.L."/>
            <person name="Sharp S."/>
            <person name="Smith T.C."/>
            <person name="Stanton J.D."/>
            <person name="Ullery H.E."/>
            <person name="Wilson R.J."/>
            <person name="Serrano M.G."/>
            <person name="Buck G."/>
            <person name="Lee V."/>
            <person name="Wang Y."/>
            <person name="Carvalho R."/>
            <person name="Voegtly L."/>
            <person name="Shi R."/>
            <person name="Duckworth R."/>
            <person name="Johnson A."/>
            <person name="Loviza R."/>
            <person name="Walstead R."/>
            <person name="Shah Z."/>
            <person name="Kiflezghi M."/>
            <person name="Wade K."/>
            <person name="Ball S.L."/>
            <person name="Bradley K.W."/>
            <person name="Asai D.J."/>
            <person name="Bowman C.A."/>
            <person name="Russell D.A."/>
            <person name="Pope W.H."/>
            <person name="Jacobs-Sera D."/>
            <person name="Hendrix R.W."/>
            <person name="Hatfull G.F."/>
        </authorList>
    </citation>
    <scope>NUCLEOTIDE SEQUENCE [LARGE SCALE GENOMIC DNA]</scope>
    <source>
        <strain evidence="12 13">DSM 27648</strain>
    </source>
</reference>
<dbReference type="SUPFAM" id="SSF51735">
    <property type="entry name" value="NAD(P)-binding Rossmann-fold domains"/>
    <property type="match status" value="1"/>
</dbReference>
<evidence type="ECO:0000259" key="11">
    <source>
        <dbReference type="Pfam" id="PF08546"/>
    </source>
</evidence>
<dbReference type="Gene3D" id="3.40.50.720">
    <property type="entry name" value="NAD(P)-binding Rossmann-like Domain"/>
    <property type="match status" value="1"/>
</dbReference>
<dbReference type="Gene3D" id="1.10.1040.10">
    <property type="entry name" value="N-(1-d-carboxylethyl)-l-norvaline Dehydrogenase, domain 2"/>
    <property type="match status" value="1"/>
</dbReference>
<protein>
    <recommendedName>
        <fullName evidence="5">2-dehydropantoate 2-reductase</fullName>
        <ecNumber evidence="4">1.1.1.169</ecNumber>
    </recommendedName>
    <alternativeName>
        <fullName evidence="8">Ketopantoate reductase</fullName>
    </alternativeName>
</protein>
<dbReference type="PATRIC" id="fig|1391654.3.peg.6153"/>
<evidence type="ECO:0000256" key="1">
    <source>
        <dbReference type="ARBA" id="ARBA00002919"/>
    </source>
</evidence>
<comment type="function">
    <text evidence="1">Catalyzes the NADPH-dependent reduction of ketopantoate into pantoic acid.</text>
</comment>
<dbReference type="InterPro" id="IPR008927">
    <property type="entry name" value="6-PGluconate_DH-like_C_sf"/>
</dbReference>
<dbReference type="OrthoDB" id="5333395at2"/>
<dbReference type="Pfam" id="PF02558">
    <property type="entry name" value="ApbA"/>
    <property type="match status" value="1"/>
</dbReference>
<evidence type="ECO:0000256" key="7">
    <source>
        <dbReference type="ARBA" id="ARBA00023002"/>
    </source>
</evidence>
<evidence type="ECO:0000256" key="9">
    <source>
        <dbReference type="ARBA" id="ARBA00048793"/>
    </source>
</evidence>
<dbReference type="InterPro" id="IPR051402">
    <property type="entry name" value="KPR-Related"/>
</dbReference>
<evidence type="ECO:0000313" key="12">
    <source>
        <dbReference type="EMBL" id="AKU99401.1"/>
    </source>
</evidence>
<comment type="similarity">
    <text evidence="3">Belongs to the ketopantoate reductase family.</text>
</comment>
<dbReference type="PANTHER" id="PTHR21708:SF45">
    <property type="entry name" value="2-DEHYDROPANTOATE 2-REDUCTASE"/>
    <property type="match status" value="1"/>
</dbReference>
<evidence type="ECO:0000256" key="5">
    <source>
        <dbReference type="ARBA" id="ARBA00019465"/>
    </source>
</evidence>
<dbReference type="Proteomes" id="UP000064967">
    <property type="component" value="Chromosome"/>
</dbReference>
<dbReference type="GO" id="GO:0008677">
    <property type="term" value="F:2-dehydropantoate 2-reductase activity"/>
    <property type="evidence" value="ECO:0007669"/>
    <property type="project" value="UniProtKB-EC"/>
</dbReference>
<dbReference type="STRING" id="1391654.AKJ09_06065"/>
<evidence type="ECO:0000256" key="8">
    <source>
        <dbReference type="ARBA" id="ARBA00032024"/>
    </source>
</evidence>
<dbReference type="EMBL" id="CP012333">
    <property type="protein sequence ID" value="AKU99401.1"/>
    <property type="molecule type" value="Genomic_DNA"/>
</dbReference>
<evidence type="ECO:0000256" key="2">
    <source>
        <dbReference type="ARBA" id="ARBA00004994"/>
    </source>
</evidence>
<dbReference type="GO" id="GO:0015940">
    <property type="term" value="P:pantothenate biosynthetic process"/>
    <property type="evidence" value="ECO:0007669"/>
    <property type="project" value="UniProtKB-UniPathway"/>
</dbReference>
<dbReference type="EC" id="1.1.1.169" evidence="4"/>
<dbReference type="SUPFAM" id="SSF48179">
    <property type="entry name" value="6-phosphogluconate dehydrogenase C-terminal domain-like"/>
    <property type="match status" value="1"/>
</dbReference>
<comment type="catalytic activity">
    <reaction evidence="9">
        <text>(R)-pantoate + NADP(+) = 2-dehydropantoate + NADPH + H(+)</text>
        <dbReference type="Rhea" id="RHEA:16233"/>
        <dbReference type="ChEBI" id="CHEBI:11561"/>
        <dbReference type="ChEBI" id="CHEBI:15378"/>
        <dbReference type="ChEBI" id="CHEBI:15980"/>
        <dbReference type="ChEBI" id="CHEBI:57783"/>
        <dbReference type="ChEBI" id="CHEBI:58349"/>
        <dbReference type="EC" id="1.1.1.169"/>
    </reaction>
</comment>
<dbReference type="NCBIfam" id="NF005089">
    <property type="entry name" value="PRK06522.1-4"/>
    <property type="match status" value="1"/>
</dbReference>
<dbReference type="RefSeq" id="WP_146650858.1">
    <property type="nucleotide sequence ID" value="NZ_CP012333.1"/>
</dbReference>
<dbReference type="GO" id="GO:0005737">
    <property type="term" value="C:cytoplasm"/>
    <property type="evidence" value="ECO:0007669"/>
    <property type="project" value="TreeGrafter"/>
</dbReference>
<dbReference type="AlphaFoldDB" id="A0A0K1Q1A0"/>
<evidence type="ECO:0000259" key="10">
    <source>
        <dbReference type="Pfam" id="PF02558"/>
    </source>
</evidence>
<dbReference type="InterPro" id="IPR013332">
    <property type="entry name" value="KPR_N"/>
</dbReference>
<organism evidence="12 13">
    <name type="scientific">Labilithrix luteola</name>
    <dbReference type="NCBI Taxonomy" id="1391654"/>
    <lineage>
        <taxon>Bacteria</taxon>
        <taxon>Pseudomonadati</taxon>
        <taxon>Myxococcota</taxon>
        <taxon>Polyangia</taxon>
        <taxon>Polyangiales</taxon>
        <taxon>Labilitrichaceae</taxon>
        <taxon>Labilithrix</taxon>
    </lineage>
</organism>
<dbReference type="UniPathway" id="UPA00028">
    <property type="reaction ID" value="UER00004"/>
</dbReference>